<evidence type="ECO:0000313" key="3">
    <source>
        <dbReference type="EMBL" id="MDR6725066.1"/>
    </source>
</evidence>
<dbReference type="GO" id="GO:0005975">
    <property type="term" value="P:carbohydrate metabolic process"/>
    <property type="evidence" value="ECO:0007669"/>
    <property type="project" value="InterPro"/>
</dbReference>
<organism evidence="3 4">
    <name type="scientific">Paenibacillus amylolyticus</name>
    <dbReference type="NCBI Taxonomy" id="1451"/>
    <lineage>
        <taxon>Bacteria</taxon>
        <taxon>Bacillati</taxon>
        <taxon>Bacillota</taxon>
        <taxon>Bacilli</taxon>
        <taxon>Bacillales</taxon>
        <taxon>Paenibacillaceae</taxon>
        <taxon>Paenibacillus</taxon>
    </lineage>
</organism>
<evidence type="ECO:0000313" key="4">
    <source>
        <dbReference type="Proteomes" id="UP001254832"/>
    </source>
</evidence>
<feature type="compositionally biased region" description="Low complexity" evidence="2">
    <location>
        <begin position="1"/>
        <end position="10"/>
    </location>
</feature>
<dbReference type="SUPFAM" id="SSF48208">
    <property type="entry name" value="Six-hairpin glycosidases"/>
    <property type="match status" value="1"/>
</dbReference>
<reference evidence="3" key="1">
    <citation type="submission" date="2023-07" db="EMBL/GenBank/DDBJ databases">
        <title>Sorghum-associated microbial communities from plants grown in Nebraska, USA.</title>
        <authorList>
            <person name="Schachtman D."/>
        </authorList>
    </citation>
    <scope>NUCLEOTIDE SEQUENCE</scope>
    <source>
        <strain evidence="3">BE80</strain>
    </source>
</reference>
<feature type="region of interest" description="Disordered" evidence="2">
    <location>
        <begin position="1"/>
        <end position="20"/>
    </location>
</feature>
<dbReference type="AlphaFoldDB" id="A0AAP5H4Z4"/>
<evidence type="ECO:0000256" key="2">
    <source>
        <dbReference type="SAM" id="MobiDB-lite"/>
    </source>
</evidence>
<sequence>MANGRSASGGSERRRDATVNRADPTWGKELTIIRYFHENEAIAGKVYDSIPDVLTTVAQRYMGDHPKHSFLFRAYHRGGFRRLADYRYDLNLDRKWSDARAGQYVYVWGKLWSQQDTTLNTGLNCYSPVTVYVNGEEIFKSELLQELYPERKTQFPLQVKYGWNDVLLCFVKTEVGFGGIYGTASFKNFPLHFLTPGIDRQGQEGWLYSEPVNEPLTSLPHDGMTEAETGMTWFPRREWTEQELHAGNFGRIFGTAEPAVAYAWTKLDVMVPGTAPVILQGKHTGGLTLFVNDQEVYSGKTNGEFRVELPRKYGAVHLVAKGECLVGEDCWGFEIGGSISEPASSRGWRLTSPHPVAGCADVWLYTGNFTPESAPTAGEIVVTDKVFDNGGTGVYWQVDLPETSVRPYLENTHYGKWNYPLGVTLFGLLQTGQELNRDDFVQYVREHIELSTSFDRYGLWDRDHYGAAGINNQLSAIDSLDDCGSFGSTLLATMASGEIRGGLDAAHRIARYITDEQERLEDGAFYRARGSGEMRHETMWCDDLYMSTPFLMRYGQLTGETSYWDDAINQFLLFRKYLYIPQQQIMSHVYDFVRGRATGIPWGRGNGWVLFSLTELLTILPNDHEKRPELLQFYRDLCQGFLALQGENGLWHQVLNRPDSYEETSCTSMFIYAYARGIREGWLEEFVPYLQAVRKGWEGITRISIDYQGNVYGVCRGSGYSFTALYYRDDLGWNLNDTHGIGIVLLAGIEAHKMNQQLSQVGLPTSLTAGQR</sequence>
<comment type="caution">
    <text evidence="3">The sequence shown here is derived from an EMBL/GenBank/DDBJ whole genome shotgun (WGS) entry which is preliminary data.</text>
</comment>
<name>A0AAP5H4Z4_PAEAM</name>
<dbReference type="InterPro" id="IPR052043">
    <property type="entry name" value="PolySaccharide_Degr_Enz"/>
</dbReference>
<dbReference type="Gene3D" id="1.50.10.10">
    <property type="match status" value="1"/>
</dbReference>
<gene>
    <name evidence="3" type="ORF">J2W91_003552</name>
</gene>
<dbReference type="EMBL" id="JAVDTR010000009">
    <property type="protein sequence ID" value="MDR6725066.1"/>
    <property type="molecule type" value="Genomic_DNA"/>
</dbReference>
<evidence type="ECO:0000256" key="1">
    <source>
        <dbReference type="ARBA" id="ARBA00022801"/>
    </source>
</evidence>
<dbReference type="RefSeq" id="WP_310141923.1">
    <property type="nucleotide sequence ID" value="NZ_JAVDTR010000009.1"/>
</dbReference>
<accession>A0AAP5H4Z4</accession>
<dbReference type="InterPro" id="IPR012341">
    <property type="entry name" value="6hp_glycosidase-like_sf"/>
</dbReference>
<dbReference type="InterPro" id="IPR010905">
    <property type="entry name" value="Glyco_hydro_88"/>
</dbReference>
<protein>
    <submittedName>
        <fullName evidence="3">Rhamnogalacturonyl hydrolase YesR</fullName>
    </submittedName>
</protein>
<keyword evidence="1 3" id="KW-0378">Hydrolase</keyword>
<dbReference type="PANTHER" id="PTHR33886:SF8">
    <property type="entry name" value="UNSATURATED RHAMNOGALACTURONAN HYDROLASE (EUROFUNG)"/>
    <property type="match status" value="1"/>
</dbReference>
<dbReference type="PANTHER" id="PTHR33886">
    <property type="entry name" value="UNSATURATED RHAMNOGALACTURONAN HYDROLASE (EUROFUNG)"/>
    <property type="match status" value="1"/>
</dbReference>
<dbReference type="InterPro" id="IPR008928">
    <property type="entry name" value="6-hairpin_glycosidase_sf"/>
</dbReference>
<proteinExistence type="predicted"/>
<dbReference type="Pfam" id="PF07470">
    <property type="entry name" value="Glyco_hydro_88"/>
    <property type="match status" value="1"/>
</dbReference>
<dbReference type="GO" id="GO:0016787">
    <property type="term" value="F:hydrolase activity"/>
    <property type="evidence" value="ECO:0007669"/>
    <property type="project" value="UniProtKB-KW"/>
</dbReference>
<dbReference type="Proteomes" id="UP001254832">
    <property type="component" value="Unassembled WGS sequence"/>
</dbReference>